<evidence type="ECO:0000256" key="1">
    <source>
        <dbReference type="SAM" id="MobiDB-lite"/>
    </source>
</evidence>
<feature type="compositionally biased region" description="Basic residues" evidence="1">
    <location>
        <begin position="8"/>
        <end position="19"/>
    </location>
</feature>
<dbReference type="Gene3D" id="1.20.930.20">
    <property type="entry name" value="Adaptor protein Cbl, N-terminal domain"/>
    <property type="match status" value="1"/>
</dbReference>
<proteinExistence type="predicted"/>
<name>A0AAD6YU94_9AGAR</name>
<dbReference type="InterPro" id="IPR036537">
    <property type="entry name" value="Adaptor_Cbl_N_dom_sf"/>
</dbReference>
<evidence type="ECO:0000259" key="2">
    <source>
        <dbReference type="Pfam" id="PF13401"/>
    </source>
</evidence>
<dbReference type="GO" id="GO:0007166">
    <property type="term" value="P:cell surface receptor signaling pathway"/>
    <property type="evidence" value="ECO:0007669"/>
    <property type="project" value="InterPro"/>
</dbReference>
<comment type="caution">
    <text evidence="3">The sequence shown here is derived from an EMBL/GenBank/DDBJ whole genome shotgun (WGS) entry which is preliminary data.</text>
</comment>
<dbReference type="InterPro" id="IPR049945">
    <property type="entry name" value="AAA_22"/>
</dbReference>
<dbReference type="Proteomes" id="UP001219525">
    <property type="component" value="Unassembled WGS sequence"/>
</dbReference>
<gene>
    <name evidence="3" type="ORF">GGX14DRAFT_416946</name>
</gene>
<protein>
    <recommendedName>
        <fullName evidence="2">ORC1/DEAH AAA+ ATPase domain-containing protein</fullName>
    </recommendedName>
</protein>
<dbReference type="Pfam" id="PF13401">
    <property type="entry name" value="AAA_22"/>
    <property type="match status" value="1"/>
</dbReference>
<feature type="domain" description="ORC1/DEAH AAA+ ATPase" evidence="2">
    <location>
        <begin position="391"/>
        <end position="516"/>
    </location>
</feature>
<dbReference type="CDD" id="cd21037">
    <property type="entry name" value="MLKL_NTD"/>
    <property type="match status" value="1"/>
</dbReference>
<keyword evidence="4" id="KW-1185">Reference proteome</keyword>
<dbReference type="SUPFAM" id="SSF52540">
    <property type="entry name" value="P-loop containing nucleoside triphosphate hydrolases"/>
    <property type="match status" value="1"/>
</dbReference>
<feature type="region of interest" description="Disordered" evidence="1">
    <location>
        <begin position="1"/>
        <end position="78"/>
    </location>
</feature>
<dbReference type="InterPro" id="IPR059179">
    <property type="entry name" value="MLKL-like_MCAfunc"/>
</dbReference>
<sequence length="710" mass="76962">MLSWIAQHRPRRGRPKPKKPAAQSQHCPVPAPSRRDADSDVPLVPLAVGVSTGVPQRPSAFRPRRQDTNATLVEGAGDSHSDFDTSSFFDSDSKILPTRCASPTIFDSPPPSPLNASKALPSCRPAPDSFNPDDPSLWKKLQQQQQISGLQCFGPVPLDCEPPVKVHRSRLSKLASGTAHSISAILEASIVIGEAANIPWLKGLAGMILLVSTSVQATEDNKVDCTRLSKMVLDIANVAARHLEQRTDPQLSSLGIQSVGRACTRILQALAASSKRSYTRRFIESTNDKGLLLDCEKELQHCLDVFQMRSHIATSVALQRKDTADEAFEEQIFDVLRPIKSSIPVQAVTDSDDSLTIECPDEPVDLPPLPQIFHGREDELSELVQMFSQDQQAHAALMGQGGAGKSTLALALMHQPEIEERFSQRRFLVNCDSATGCLDVLARLTSALGLPDFPEASGCKESIFTSLRCSDFPSLIVFDDFDDVWDSPATKLEVEDLLTDLSNIPTISLLVTLRGTQRPLGPDYTKPYPAPLGGITLAAAREMFFAISDLDDTDTDAPLVDVLLHMVGHLPLAVKCLAQRAQYEPLAFLLEQYRDAGTAVLDGVEASIEKSLYGARVGECPAALEVLGTLARFPEGVPKAEVAALVGGGGRLPGAMVNKCLSVLHKTALAVVVPHASNQGAMQERIRVPEVVRKYLERHVLDGGRFQCVD</sequence>
<dbReference type="InterPro" id="IPR027417">
    <property type="entry name" value="P-loop_NTPase"/>
</dbReference>
<dbReference type="EMBL" id="JARJCW010000002">
    <property type="protein sequence ID" value="KAJ7229166.1"/>
    <property type="molecule type" value="Genomic_DNA"/>
</dbReference>
<reference evidence="3" key="1">
    <citation type="submission" date="2023-03" db="EMBL/GenBank/DDBJ databases">
        <title>Massive genome expansion in bonnet fungi (Mycena s.s.) driven by repeated elements and novel gene families across ecological guilds.</title>
        <authorList>
            <consortium name="Lawrence Berkeley National Laboratory"/>
            <person name="Harder C.B."/>
            <person name="Miyauchi S."/>
            <person name="Viragh M."/>
            <person name="Kuo A."/>
            <person name="Thoen E."/>
            <person name="Andreopoulos B."/>
            <person name="Lu D."/>
            <person name="Skrede I."/>
            <person name="Drula E."/>
            <person name="Henrissat B."/>
            <person name="Morin E."/>
            <person name="Kohler A."/>
            <person name="Barry K."/>
            <person name="LaButti K."/>
            <person name="Morin E."/>
            <person name="Salamov A."/>
            <person name="Lipzen A."/>
            <person name="Mereny Z."/>
            <person name="Hegedus B."/>
            <person name="Baldrian P."/>
            <person name="Stursova M."/>
            <person name="Weitz H."/>
            <person name="Taylor A."/>
            <person name="Grigoriev I.V."/>
            <person name="Nagy L.G."/>
            <person name="Martin F."/>
            <person name="Kauserud H."/>
        </authorList>
    </citation>
    <scope>NUCLEOTIDE SEQUENCE</scope>
    <source>
        <strain evidence="3">9144</strain>
    </source>
</reference>
<dbReference type="Gene3D" id="3.40.50.300">
    <property type="entry name" value="P-loop containing nucleotide triphosphate hydrolases"/>
    <property type="match status" value="1"/>
</dbReference>
<accession>A0AAD6YU94</accession>
<evidence type="ECO:0000313" key="4">
    <source>
        <dbReference type="Proteomes" id="UP001219525"/>
    </source>
</evidence>
<dbReference type="GO" id="GO:0016887">
    <property type="term" value="F:ATP hydrolysis activity"/>
    <property type="evidence" value="ECO:0007669"/>
    <property type="project" value="InterPro"/>
</dbReference>
<dbReference type="AlphaFoldDB" id="A0AAD6YU94"/>
<evidence type="ECO:0000313" key="3">
    <source>
        <dbReference type="EMBL" id="KAJ7229166.1"/>
    </source>
</evidence>
<organism evidence="3 4">
    <name type="scientific">Mycena pura</name>
    <dbReference type="NCBI Taxonomy" id="153505"/>
    <lineage>
        <taxon>Eukaryota</taxon>
        <taxon>Fungi</taxon>
        <taxon>Dikarya</taxon>
        <taxon>Basidiomycota</taxon>
        <taxon>Agaricomycotina</taxon>
        <taxon>Agaricomycetes</taxon>
        <taxon>Agaricomycetidae</taxon>
        <taxon>Agaricales</taxon>
        <taxon>Marasmiineae</taxon>
        <taxon>Mycenaceae</taxon>
        <taxon>Mycena</taxon>
    </lineage>
</organism>